<dbReference type="InParanoid" id="A0A067NFH7"/>
<protein>
    <submittedName>
        <fullName evidence="2">Uncharacterized protein</fullName>
    </submittedName>
</protein>
<feature type="transmembrane region" description="Helical" evidence="1">
    <location>
        <begin position="20"/>
        <end position="37"/>
    </location>
</feature>
<evidence type="ECO:0000256" key="1">
    <source>
        <dbReference type="SAM" id="Phobius"/>
    </source>
</evidence>
<sequence length="270" mass="30672">MTDIGGPLKTKYGPGRSDSIVFVAAGLVFVAANHWVNDYSIQRQPQRVHVELRFFDKQRNLVELKILLLEDCVVVWSGDDARSSWMFVSHLISSSRGAEKYEGIVDHFSWIRYRLSYLSSPKNQANRYLQLCRKQSVASLALGRILPSCPPSSVGRRSVAAAQVSSIAMSLFLYVWQLEKSPGYQEVGRGYSQELWLTCRSARHMPPCKSPTQTSVISDGLSQTWSYEEPYTFERQTREVVFAGVNARTGNDMQNAHVMRPQLMTDRNRK</sequence>
<dbReference type="AlphaFoldDB" id="A0A067NFH7"/>
<organism evidence="2 3">
    <name type="scientific">Pleurotus ostreatus (strain PC15)</name>
    <name type="common">Oyster mushroom</name>
    <dbReference type="NCBI Taxonomy" id="1137138"/>
    <lineage>
        <taxon>Eukaryota</taxon>
        <taxon>Fungi</taxon>
        <taxon>Dikarya</taxon>
        <taxon>Basidiomycota</taxon>
        <taxon>Agaricomycotina</taxon>
        <taxon>Agaricomycetes</taxon>
        <taxon>Agaricomycetidae</taxon>
        <taxon>Agaricales</taxon>
        <taxon>Pleurotineae</taxon>
        <taxon>Pleurotaceae</taxon>
        <taxon>Pleurotus</taxon>
    </lineage>
</organism>
<evidence type="ECO:0000313" key="2">
    <source>
        <dbReference type="EMBL" id="KDQ26614.1"/>
    </source>
</evidence>
<gene>
    <name evidence="2" type="ORF">PLEOSDRAFT_169004</name>
</gene>
<dbReference type="EMBL" id="KL198009">
    <property type="protein sequence ID" value="KDQ26614.1"/>
    <property type="molecule type" value="Genomic_DNA"/>
</dbReference>
<keyword evidence="1" id="KW-0812">Transmembrane</keyword>
<proteinExistence type="predicted"/>
<keyword evidence="1" id="KW-0472">Membrane</keyword>
<reference evidence="3" key="1">
    <citation type="journal article" date="2014" name="Proc. Natl. Acad. Sci. U.S.A.">
        <title>Extensive sampling of basidiomycete genomes demonstrates inadequacy of the white-rot/brown-rot paradigm for wood decay fungi.</title>
        <authorList>
            <person name="Riley R."/>
            <person name="Salamov A.A."/>
            <person name="Brown D.W."/>
            <person name="Nagy L.G."/>
            <person name="Floudas D."/>
            <person name="Held B.W."/>
            <person name="Levasseur A."/>
            <person name="Lombard V."/>
            <person name="Morin E."/>
            <person name="Otillar R."/>
            <person name="Lindquist E.A."/>
            <person name="Sun H."/>
            <person name="LaButti K.M."/>
            <person name="Schmutz J."/>
            <person name="Jabbour D."/>
            <person name="Luo H."/>
            <person name="Baker S.E."/>
            <person name="Pisabarro A.G."/>
            <person name="Walton J.D."/>
            <person name="Blanchette R.A."/>
            <person name="Henrissat B."/>
            <person name="Martin F."/>
            <person name="Cullen D."/>
            <person name="Hibbett D.S."/>
            <person name="Grigoriev I.V."/>
        </authorList>
    </citation>
    <scope>NUCLEOTIDE SEQUENCE [LARGE SCALE GENOMIC DNA]</scope>
    <source>
        <strain evidence="3">PC15</strain>
    </source>
</reference>
<dbReference type="VEuPathDB" id="FungiDB:PLEOSDRAFT_169004"/>
<evidence type="ECO:0000313" key="3">
    <source>
        <dbReference type="Proteomes" id="UP000027073"/>
    </source>
</evidence>
<dbReference type="HOGENOM" id="CLU_1031040_0_0_1"/>
<accession>A0A067NFH7</accession>
<dbReference type="Proteomes" id="UP000027073">
    <property type="component" value="Unassembled WGS sequence"/>
</dbReference>
<keyword evidence="1" id="KW-1133">Transmembrane helix</keyword>
<name>A0A067NFH7_PLEO1</name>